<protein>
    <submittedName>
        <fullName evidence="2">Uncharacterized protein</fullName>
    </submittedName>
</protein>
<dbReference type="EMBL" id="AP014633">
    <property type="protein sequence ID" value="BAP54930.1"/>
    <property type="molecule type" value="Genomic_DNA"/>
</dbReference>
<reference evidence="2 3" key="1">
    <citation type="journal article" date="2014" name="ISME J.">
        <title>Ecophysiology of Thioploca ingrica as revealed by the complete genome sequence supplemented with proteomic evidence.</title>
        <authorList>
            <person name="Kojima H."/>
            <person name="Ogura Y."/>
            <person name="Yamamoto N."/>
            <person name="Togashi T."/>
            <person name="Mori H."/>
            <person name="Watanabe T."/>
            <person name="Nemoto F."/>
            <person name="Kurokawa K."/>
            <person name="Hayashi T."/>
            <person name="Fukui M."/>
        </authorList>
    </citation>
    <scope>NUCLEOTIDE SEQUENCE [LARGE SCALE GENOMIC DNA]</scope>
</reference>
<proteinExistence type="predicted"/>
<organism evidence="2 3">
    <name type="scientific">Thioploca ingrica</name>
    <dbReference type="NCBI Taxonomy" id="40754"/>
    <lineage>
        <taxon>Bacteria</taxon>
        <taxon>Pseudomonadati</taxon>
        <taxon>Pseudomonadota</taxon>
        <taxon>Gammaproteobacteria</taxon>
        <taxon>Thiotrichales</taxon>
        <taxon>Thiotrichaceae</taxon>
        <taxon>Thioploca</taxon>
    </lineage>
</organism>
<feature type="compositionally biased region" description="Basic and acidic residues" evidence="1">
    <location>
        <begin position="30"/>
        <end position="44"/>
    </location>
</feature>
<dbReference type="STRING" id="40754.THII_0633"/>
<evidence type="ECO:0000256" key="1">
    <source>
        <dbReference type="SAM" id="MobiDB-lite"/>
    </source>
</evidence>
<name>A0A090AJ79_9GAMM</name>
<accession>A0A090AJ79</accession>
<dbReference type="KEGG" id="tig:THII_0633"/>
<feature type="compositionally biased region" description="Polar residues" evidence="1">
    <location>
        <begin position="45"/>
        <end position="55"/>
    </location>
</feature>
<keyword evidence="3" id="KW-1185">Reference proteome</keyword>
<evidence type="ECO:0000313" key="3">
    <source>
        <dbReference type="Proteomes" id="UP000031623"/>
    </source>
</evidence>
<sequence length="63" mass="7021">MLLKMLKSTKKIWIEKKLAGASNIHGPLKKPTEQPKQSKDKEKPSASSPNNPQKVSNHKSNKS</sequence>
<dbReference type="AlphaFoldDB" id="A0A090AJ79"/>
<gene>
    <name evidence="2" type="ORF">THII_0633</name>
</gene>
<dbReference type="Proteomes" id="UP000031623">
    <property type="component" value="Chromosome"/>
</dbReference>
<evidence type="ECO:0000313" key="2">
    <source>
        <dbReference type="EMBL" id="BAP54930.1"/>
    </source>
</evidence>
<dbReference type="HOGENOM" id="CLU_2884524_0_0_6"/>
<feature type="region of interest" description="Disordered" evidence="1">
    <location>
        <begin position="17"/>
        <end position="63"/>
    </location>
</feature>